<name>A0A9P5QBB6_9AGAR</name>
<organism evidence="2 3">
    <name type="scientific">Rhodocollybia butyracea</name>
    <dbReference type="NCBI Taxonomy" id="206335"/>
    <lineage>
        <taxon>Eukaryota</taxon>
        <taxon>Fungi</taxon>
        <taxon>Dikarya</taxon>
        <taxon>Basidiomycota</taxon>
        <taxon>Agaricomycotina</taxon>
        <taxon>Agaricomycetes</taxon>
        <taxon>Agaricomycetidae</taxon>
        <taxon>Agaricales</taxon>
        <taxon>Marasmiineae</taxon>
        <taxon>Omphalotaceae</taxon>
        <taxon>Rhodocollybia</taxon>
    </lineage>
</organism>
<keyword evidence="3" id="KW-1185">Reference proteome</keyword>
<dbReference type="Proteomes" id="UP000772434">
    <property type="component" value="Unassembled WGS sequence"/>
</dbReference>
<sequence>MSDNPSYRQVFMNKVWHNACAAADLFPRPRTGLQWLSFSLHLGVFVAFITPCIAAWGHITNLEPIHYSGVATIASALVVMVIVPYFILVVTLNAVMAVVVQFKGTQTMVRKDGAFPSRFINTYDIRVDGEPYYICLWLSIAIALMGATYTLERKRSIQI</sequence>
<dbReference type="EMBL" id="JADNRY010000001">
    <property type="protein sequence ID" value="KAF9078650.1"/>
    <property type="molecule type" value="Genomic_DNA"/>
</dbReference>
<comment type="caution">
    <text evidence="2">The sequence shown here is derived from an EMBL/GenBank/DDBJ whole genome shotgun (WGS) entry which is preliminary data.</text>
</comment>
<feature type="transmembrane region" description="Helical" evidence="1">
    <location>
        <begin position="69"/>
        <end position="102"/>
    </location>
</feature>
<feature type="transmembrane region" description="Helical" evidence="1">
    <location>
        <begin position="35"/>
        <end position="57"/>
    </location>
</feature>
<dbReference type="AlphaFoldDB" id="A0A9P5QBB6"/>
<accession>A0A9P5QBB6</accession>
<protein>
    <submittedName>
        <fullName evidence="2">Uncharacterized protein</fullName>
    </submittedName>
</protein>
<evidence type="ECO:0000313" key="3">
    <source>
        <dbReference type="Proteomes" id="UP000772434"/>
    </source>
</evidence>
<feature type="transmembrane region" description="Helical" evidence="1">
    <location>
        <begin position="131"/>
        <end position="151"/>
    </location>
</feature>
<keyword evidence="1" id="KW-0812">Transmembrane</keyword>
<dbReference type="OrthoDB" id="3123923at2759"/>
<reference evidence="2" key="1">
    <citation type="submission" date="2020-11" db="EMBL/GenBank/DDBJ databases">
        <authorList>
            <consortium name="DOE Joint Genome Institute"/>
            <person name="Ahrendt S."/>
            <person name="Riley R."/>
            <person name="Andreopoulos W."/>
            <person name="Labutti K."/>
            <person name="Pangilinan J."/>
            <person name="Ruiz-Duenas F.J."/>
            <person name="Barrasa J.M."/>
            <person name="Sanchez-Garcia M."/>
            <person name="Camarero S."/>
            <person name="Miyauchi S."/>
            <person name="Serrano A."/>
            <person name="Linde D."/>
            <person name="Babiker R."/>
            <person name="Drula E."/>
            <person name="Ayuso-Fernandez I."/>
            <person name="Pacheco R."/>
            <person name="Padilla G."/>
            <person name="Ferreira P."/>
            <person name="Barriuso J."/>
            <person name="Kellner H."/>
            <person name="Castanera R."/>
            <person name="Alfaro M."/>
            <person name="Ramirez L."/>
            <person name="Pisabarro A.G."/>
            <person name="Kuo A."/>
            <person name="Tritt A."/>
            <person name="Lipzen A."/>
            <person name="He G."/>
            <person name="Yan M."/>
            <person name="Ng V."/>
            <person name="Cullen D."/>
            <person name="Martin F."/>
            <person name="Rosso M.-N."/>
            <person name="Henrissat B."/>
            <person name="Hibbett D."/>
            <person name="Martinez A.T."/>
            <person name="Grigoriev I.V."/>
        </authorList>
    </citation>
    <scope>NUCLEOTIDE SEQUENCE</scope>
    <source>
        <strain evidence="2">AH 40177</strain>
    </source>
</reference>
<evidence type="ECO:0000256" key="1">
    <source>
        <dbReference type="SAM" id="Phobius"/>
    </source>
</evidence>
<gene>
    <name evidence="2" type="ORF">BDP27DRAFT_1396905</name>
</gene>
<keyword evidence="1" id="KW-1133">Transmembrane helix</keyword>
<keyword evidence="1" id="KW-0472">Membrane</keyword>
<evidence type="ECO:0000313" key="2">
    <source>
        <dbReference type="EMBL" id="KAF9078650.1"/>
    </source>
</evidence>
<proteinExistence type="predicted"/>